<evidence type="ECO:0000313" key="6">
    <source>
        <dbReference type="Proteomes" id="UP000239785"/>
    </source>
</evidence>
<dbReference type="OrthoDB" id="9809047at2"/>
<dbReference type="PROSITE" id="PS51350">
    <property type="entry name" value="PTS_HPR_DOM"/>
    <property type="match status" value="1"/>
</dbReference>
<evidence type="ECO:0000256" key="3">
    <source>
        <dbReference type="ARBA" id="ARBA00022683"/>
    </source>
</evidence>
<dbReference type="PANTHER" id="PTHR33705">
    <property type="entry name" value="PHOSPHOCARRIER PROTEIN HPR"/>
    <property type="match status" value="1"/>
</dbReference>
<dbReference type="SUPFAM" id="SSF55594">
    <property type="entry name" value="HPr-like"/>
    <property type="match status" value="1"/>
</dbReference>
<dbReference type="Proteomes" id="UP000239785">
    <property type="component" value="Unassembled WGS sequence"/>
</dbReference>
<dbReference type="Gene3D" id="3.30.1340.10">
    <property type="entry name" value="HPr-like"/>
    <property type="match status" value="1"/>
</dbReference>
<comment type="caution">
    <text evidence="5">The sequence shown here is derived from an EMBL/GenBank/DDBJ whole genome shotgun (WGS) entry which is preliminary data.</text>
</comment>
<dbReference type="AlphaFoldDB" id="A0A2S5RHJ3"/>
<protein>
    <submittedName>
        <fullName evidence="5">Phosphocarrier protein HPr</fullName>
    </submittedName>
</protein>
<dbReference type="InterPro" id="IPR035895">
    <property type="entry name" value="HPr-like_sf"/>
</dbReference>
<sequence>MTQFKAIIIDKVGVHARPSQMIIAEVSKYKSDGKIICRDKEGNLKSIMNVLSMQIKNNDEITVVFTGEDEQAAADGVKQVMINAGLIAG</sequence>
<feature type="domain" description="HPr" evidence="4">
    <location>
        <begin position="1"/>
        <end position="89"/>
    </location>
</feature>
<dbReference type="RefSeq" id="WP_104205783.1">
    <property type="nucleotide sequence ID" value="NZ_PHNF01000001.1"/>
</dbReference>
<comment type="subcellular location">
    <subcellularLocation>
        <location evidence="1">Cytoplasm</location>
    </subcellularLocation>
</comment>
<evidence type="ECO:0000313" key="5">
    <source>
        <dbReference type="EMBL" id="PPE06771.1"/>
    </source>
</evidence>
<reference evidence="5 6" key="1">
    <citation type="submission" date="2017-11" db="EMBL/GenBank/DDBJ databases">
        <title>Genome sequence of Mesoplasma corruscae ELCA-2 (ATCC 49579).</title>
        <authorList>
            <person name="Lo W.-S."/>
            <person name="Kuo C.-H."/>
        </authorList>
    </citation>
    <scope>NUCLEOTIDE SEQUENCE [LARGE SCALE GENOMIC DNA]</scope>
    <source>
        <strain evidence="5 6">ELCA-2</strain>
    </source>
</reference>
<dbReference type="CDD" id="cd00367">
    <property type="entry name" value="PTS-HPr_like"/>
    <property type="match status" value="1"/>
</dbReference>
<evidence type="ECO:0000256" key="1">
    <source>
        <dbReference type="ARBA" id="ARBA00004496"/>
    </source>
</evidence>
<keyword evidence="2" id="KW-0963">Cytoplasm</keyword>
<name>A0A2S5RHJ3_9MOLU</name>
<dbReference type="EMBL" id="PHNF01000001">
    <property type="protein sequence ID" value="PPE06771.1"/>
    <property type="molecule type" value="Genomic_DNA"/>
</dbReference>
<dbReference type="PRINTS" id="PR00107">
    <property type="entry name" value="PHOSPHOCPHPR"/>
</dbReference>
<evidence type="ECO:0000256" key="2">
    <source>
        <dbReference type="ARBA" id="ARBA00022490"/>
    </source>
</evidence>
<keyword evidence="3" id="KW-0598">Phosphotransferase system</keyword>
<dbReference type="InterPro" id="IPR050399">
    <property type="entry name" value="HPr"/>
</dbReference>
<dbReference type="InterPro" id="IPR000032">
    <property type="entry name" value="HPr-like"/>
</dbReference>
<dbReference type="GO" id="GO:0005737">
    <property type="term" value="C:cytoplasm"/>
    <property type="evidence" value="ECO:0007669"/>
    <property type="project" value="UniProtKB-SubCell"/>
</dbReference>
<evidence type="ECO:0000259" key="4">
    <source>
        <dbReference type="PROSITE" id="PS51350"/>
    </source>
</evidence>
<dbReference type="PANTHER" id="PTHR33705:SF2">
    <property type="entry name" value="PHOSPHOCARRIER PROTEIN NPR"/>
    <property type="match status" value="1"/>
</dbReference>
<dbReference type="GO" id="GO:0009401">
    <property type="term" value="P:phosphoenolpyruvate-dependent sugar phosphotransferase system"/>
    <property type="evidence" value="ECO:0007669"/>
    <property type="project" value="UniProtKB-KW"/>
</dbReference>
<organism evidence="5 6">
    <name type="scientific">Mesoplasma corruscae</name>
    <dbReference type="NCBI Taxonomy" id="216874"/>
    <lineage>
        <taxon>Bacteria</taxon>
        <taxon>Bacillati</taxon>
        <taxon>Mycoplasmatota</taxon>
        <taxon>Mollicutes</taxon>
        <taxon>Entomoplasmatales</taxon>
        <taxon>Entomoplasmataceae</taxon>
        <taxon>Mesoplasma</taxon>
    </lineage>
</organism>
<gene>
    <name evidence="5" type="primary">ptsH</name>
    <name evidence="5" type="ORF">MCORR_v1c04020</name>
</gene>
<accession>A0A2S5RHJ3</accession>
<keyword evidence="6" id="KW-1185">Reference proteome</keyword>
<dbReference type="NCBIfam" id="TIGR01003">
    <property type="entry name" value="PTS_HPr_family"/>
    <property type="match status" value="1"/>
</dbReference>
<dbReference type="Pfam" id="PF00381">
    <property type="entry name" value="PTS-HPr"/>
    <property type="match status" value="1"/>
</dbReference>
<proteinExistence type="predicted"/>